<proteinExistence type="predicted"/>
<protein>
    <submittedName>
        <fullName evidence="4">Kelch-like protein 32</fullName>
    </submittedName>
</protein>
<dbReference type="Proteomes" id="UP001469553">
    <property type="component" value="Unassembled WGS sequence"/>
</dbReference>
<evidence type="ECO:0000313" key="5">
    <source>
        <dbReference type="Proteomes" id="UP001469553"/>
    </source>
</evidence>
<keyword evidence="2" id="KW-0677">Repeat</keyword>
<name>A0ABV0ZF07_9TELE</name>
<accession>A0ABV0ZF07</accession>
<evidence type="ECO:0000256" key="1">
    <source>
        <dbReference type="ARBA" id="ARBA00022441"/>
    </source>
</evidence>
<dbReference type="Pfam" id="PF07707">
    <property type="entry name" value="BACK"/>
    <property type="match status" value="1"/>
</dbReference>
<dbReference type="PANTHER" id="PTHR45632">
    <property type="entry name" value="LD33804P"/>
    <property type="match status" value="1"/>
</dbReference>
<keyword evidence="1" id="KW-0880">Kelch repeat</keyword>
<comment type="caution">
    <text evidence="4">The sequence shown here is derived from an EMBL/GenBank/DDBJ whole genome shotgun (WGS) entry which is preliminary data.</text>
</comment>
<dbReference type="InterPro" id="IPR011705">
    <property type="entry name" value="BACK"/>
</dbReference>
<evidence type="ECO:0000313" key="4">
    <source>
        <dbReference type="EMBL" id="MEQ2304470.1"/>
    </source>
</evidence>
<sequence length="86" mass="10033">MIVLQELSSVNYLELYRVADLFHLPALEEAVVGFLVEHLSELSQSRQDEALQLPYRLLREVLKSDRLTSLSEEEIWKCKEEGGRWS</sequence>
<dbReference type="PANTHER" id="PTHR45632:SF3">
    <property type="entry name" value="KELCH-LIKE PROTEIN 32"/>
    <property type="match status" value="1"/>
</dbReference>
<evidence type="ECO:0000256" key="2">
    <source>
        <dbReference type="ARBA" id="ARBA00022737"/>
    </source>
</evidence>
<gene>
    <name evidence="4" type="primary">KLHL32_2</name>
    <name evidence="4" type="ORF">AMECASPLE_027297</name>
</gene>
<dbReference type="EMBL" id="JAHRIP010059303">
    <property type="protein sequence ID" value="MEQ2304470.1"/>
    <property type="molecule type" value="Genomic_DNA"/>
</dbReference>
<keyword evidence="5" id="KW-1185">Reference proteome</keyword>
<dbReference type="Gene3D" id="1.25.40.420">
    <property type="match status" value="1"/>
</dbReference>
<organism evidence="4 5">
    <name type="scientific">Ameca splendens</name>
    <dbReference type="NCBI Taxonomy" id="208324"/>
    <lineage>
        <taxon>Eukaryota</taxon>
        <taxon>Metazoa</taxon>
        <taxon>Chordata</taxon>
        <taxon>Craniata</taxon>
        <taxon>Vertebrata</taxon>
        <taxon>Euteleostomi</taxon>
        <taxon>Actinopterygii</taxon>
        <taxon>Neopterygii</taxon>
        <taxon>Teleostei</taxon>
        <taxon>Neoteleostei</taxon>
        <taxon>Acanthomorphata</taxon>
        <taxon>Ovalentaria</taxon>
        <taxon>Atherinomorphae</taxon>
        <taxon>Cyprinodontiformes</taxon>
        <taxon>Goodeidae</taxon>
        <taxon>Ameca</taxon>
    </lineage>
</organism>
<evidence type="ECO:0000259" key="3">
    <source>
        <dbReference type="Pfam" id="PF07707"/>
    </source>
</evidence>
<reference evidence="4 5" key="1">
    <citation type="submission" date="2021-06" db="EMBL/GenBank/DDBJ databases">
        <authorList>
            <person name="Palmer J.M."/>
        </authorList>
    </citation>
    <scope>NUCLEOTIDE SEQUENCE [LARGE SCALE GENOMIC DNA]</scope>
    <source>
        <strain evidence="4 5">AS_MEX2019</strain>
        <tissue evidence="4">Muscle</tissue>
    </source>
</reference>
<feature type="domain" description="BACK" evidence="3">
    <location>
        <begin position="13"/>
        <end position="77"/>
    </location>
</feature>